<dbReference type="AlphaFoldDB" id="A0AAV5CPR9"/>
<sequence>MATPHLLSPDARGPEPPAQQPRCSPDVVAPDLPLHRRGGVGSAPPVTWGHQICCSLGVAALDAPLPRHGVTGTPPIWRRRNGSSADARRLKALQGGPAAPLTWWRRICCSLDVATRHLLCSLTDSPCHSRRWRDPSLL</sequence>
<comment type="caution">
    <text evidence="2">The sequence shown here is derived from an EMBL/GenBank/DDBJ whole genome shotgun (WGS) entry which is preliminary data.</text>
</comment>
<evidence type="ECO:0000313" key="2">
    <source>
        <dbReference type="EMBL" id="GJM99976.1"/>
    </source>
</evidence>
<reference evidence="2" key="1">
    <citation type="journal article" date="2018" name="DNA Res.">
        <title>Multiple hybrid de novo genome assembly of finger millet, an orphan allotetraploid crop.</title>
        <authorList>
            <person name="Hatakeyama M."/>
            <person name="Aluri S."/>
            <person name="Balachadran M.T."/>
            <person name="Sivarajan S.R."/>
            <person name="Patrignani A."/>
            <person name="Gruter S."/>
            <person name="Poveda L."/>
            <person name="Shimizu-Inatsugi R."/>
            <person name="Baeten J."/>
            <person name="Francoijs K.J."/>
            <person name="Nataraja K.N."/>
            <person name="Reddy Y.A.N."/>
            <person name="Phadnis S."/>
            <person name="Ravikumar R.L."/>
            <person name="Schlapbach R."/>
            <person name="Sreeman S.M."/>
            <person name="Shimizu K.K."/>
        </authorList>
    </citation>
    <scope>NUCLEOTIDE SEQUENCE</scope>
</reference>
<feature type="region of interest" description="Disordered" evidence="1">
    <location>
        <begin position="1"/>
        <end position="24"/>
    </location>
</feature>
<dbReference type="EMBL" id="BQKI01000008">
    <property type="protein sequence ID" value="GJM99976.1"/>
    <property type="molecule type" value="Genomic_DNA"/>
</dbReference>
<evidence type="ECO:0000256" key="1">
    <source>
        <dbReference type="SAM" id="MobiDB-lite"/>
    </source>
</evidence>
<gene>
    <name evidence="2" type="primary">ga17123</name>
    <name evidence="2" type="ORF">PR202_ga17123</name>
</gene>
<name>A0AAV5CPR9_ELECO</name>
<reference evidence="2" key="2">
    <citation type="submission" date="2021-12" db="EMBL/GenBank/DDBJ databases">
        <title>Resequencing data analysis of finger millet.</title>
        <authorList>
            <person name="Hatakeyama M."/>
            <person name="Aluri S."/>
            <person name="Balachadran M.T."/>
            <person name="Sivarajan S.R."/>
            <person name="Poveda L."/>
            <person name="Shimizu-Inatsugi R."/>
            <person name="Schlapbach R."/>
            <person name="Sreeman S.M."/>
            <person name="Shimizu K.K."/>
        </authorList>
    </citation>
    <scope>NUCLEOTIDE SEQUENCE</scope>
</reference>
<keyword evidence="3" id="KW-1185">Reference proteome</keyword>
<proteinExistence type="predicted"/>
<evidence type="ECO:0000313" key="3">
    <source>
        <dbReference type="Proteomes" id="UP001054889"/>
    </source>
</evidence>
<accession>A0AAV5CPR9</accession>
<organism evidence="2 3">
    <name type="scientific">Eleusine coracana subsp. coracana</name>
    <dbReference type="NCBI Taxonomy" id="191504"/>
    <lineage>
        <taxon>Eukaryota</taxon>
        <taxon>Viridiplantae</taxon>
        <taxon>Streptophyta</taxon>
        <taxon>Embryophyta</taxon>
        <taxon>Tracheophyta</taxon>
        <taxon>Spermatophyta</taxon>
        <taxon>Magnoliopsida</taxon>
        <taxon>Liliopsida</taxon>
        <taxon>Poales</taxon>
        <taxon>Poaceae</taxon>
        <taxon>PACMAD clade</taxon>
        <taxon>Chloridoideae</taxon>
        <taxon>Cynodonteae</taxon>
        <taxon>Eleusininae</taxon>
        <taxon>Eleusine</taxon>
    </lineage>
</organism>
<dbReference type="Proteomes" id="UP001054889">
    <property type="component" value="Unassembled WGS sequence"/>
</dbReference>
<protein>
    <submittedName>
        <fullName evidence="2">Uncharacterized protein</fullName>
    </submittedName>
</protein>